<evidence type="ECO:0000313" key="2">
    <source>
        <dbReference type="Proteomes" id="UP000006878"/>
    </source>
</evidence>
<protein>
    <submittedName>
        <fullName evidence="1">Uncharacterized protein</fullName>
    </submittedName>
</protein>
<dbReference type="Proteomes" id="UP000006878">
    <property type="component" value="Chromosome"/>
</dbReference>
<sequence>MHKSPQHRFLEHQLPAMNWNKAHCASGAALRTLAVYQGPERVVLQPIVRSRQLKKRVTSLFPP</sequence>
<organism evidence="1 2">
    <name type="scientific">Glutamicibacter arilaitensis (strain DSM 16368 / CIP 108037 / IAM 15318 / JCM 13566 / NCIMB 14258 / Re117)</name>
    <name type="common">Arthrobacter arilaitensis</name>
    <dbReference type="NCBI Taxonomy" id="861360"/>
    <lineage>
        <taxon>Bacteria</taxon>
        <taxon>Bacillati</taxon>
        <taxon>Actinomycetota</taxon>
        <taxon>Actinomycetes</taxon>
        <taxon>Micrococcales</taxon>
        <taxon>Micrococcaceae</taxon>
        <taxon>Glutamicibacter</taxon>
    </lineage>
</organism>
<reference evidence="2" key="2">
    <citation type="submission" date="2010-07" db="EMBL/GenBank/DDBJ databases">
        <title>Complete genome sequence of Arthrobacter arilaitensis (strain DSM 16368 / CIP 108037 / JCM 13566 / Re117).</title>
        <authorList>
            <person name="Genoscope."/>
        </authorList>
    </citation>
    <scope>NUCLEOTIDE SEQUENCE [LARGE SCALE GENOMIC DNA]</scope>
    <source>
        <strain evidence="2">DSM 16368 / CIP 108037 / IAM 15318 / JCM 13566 / Re117</strain>
    </source>
</reference>
<dbReference type="EMBL" id="FQ311875">
    <property type="protein sequence ID" value="CBT77435.1"/>
    <property type="molecule type" value="Genomic_DNA"/>
</dbReference>
<accession>A0ABP1U636</accession>
<name>A0ABP1U636_GLUAR</name>
<keyword evidence="2" id="KW-1185">Reference proteome</keyword>
<evidence type="ECO:0000313" key="1">
    <source>
        <dbReference type="EMBL" id="CBT77435.1"/>
    </source>
</evidence>
<proteinExistence type="predicted"/>
<gene>
    <name evidence="1" type="ordered locus">AARI_32350</name>
</gene>
<reference evidence="2" key="1">
    <citation type="journal article" date="2010" name="PLoS ONE">
        <title>The Arthrobacter arilaitensis Re117 genome sequence reveals its genetic adaptation to the surface of cheese.</title>
        <authorList>
            <person name="Monnet C."/>
            <person name="Loux V."/>
            <person name="Gibrat J.F."/>
            <person name="Spinnler E."/>
            <person name="Barbe V."/>
            <person name="Vacherie B."/>
            <person name="Gavory F."/>
            <person name="Gourbeyre E."/>
            <person name="Siguier P."/>
            <person name="Chandler M."/>
            <person name="Elleuch R."/>
            <person name="Irlinger F."/>
            <person name="Vallaeys T."/>
        </authorList>
    </citation>
    <scope>NUCLEOTIDE SEQUENCE</scope>
    <source>
        <strain evidence="2">DSM 16368 / CIP 108037 / IAM 15318 / JCM 13566 / Re117</strain>
    </source>
</reference>